<name>A0A4Y9T310_9BURK</name>
<organism evidence="2 3">
    <name type="scientific">Massilia horti</name>
    <dbReference type="NCBI Taxonomy" id="2562153"/>
    <lineage>
        <taxon>Bacteria</taxon>
        <taxon>Pseudomonadati</taxon>
        <taxon>Pseudomonadota</taxon>
        <taxon>Betaproteobacteria</taxon>
        <taxon>Burkholderiales</taxon>
        <taxon>Oxalobacteraceae</taxon>
        <taxon>Telluria group</taxon>
        <taxon>Massilia</taxon>
    </lineage>
</organism>
<proteinExistence type="predicted"/>
<evidence type="ECO:0000256" key="1">
    <source>
        <dbReference type="SAM" id="MobiDB-lite"/>
    </source>
</evidence>
<dbReference type="PANTHER" id="PTHR36154:SF1">
    <property type="entry name" value="DNA-BINDING TRANSCRIPTIONAL ACTIVATOR ALPA"/>
    <property type="match status" value="1"/>
</dbReference>
<dbReference type="RefSeq" id="WP_135188893.1">
    <property type="nucleotide sequence ID" value="NZ_SPUM01000038.1"/>
</dbReference>
<dbReference type="Gene3D" id="1.10.238.160">
    <property type="match status" value="1"/>
</dbReference>
<comment type="caution">
    <text evidence="2">The sequence shown here is derived from an EMBL/GenBank/DDBJ whole genome shotgun (WGS) entry which is preliminary data.</text>
</comment>
<dbReference type="PANTHER" id="PTHR36154">
    <property type="entry name" value="DNA-BINDING TRANSCRIPTIONAL ACTIVATOR ALPA"/>
    <property type="match status" value="1"/>
</dbReference>
<dbReference type="OrthoDB" id="5298532at2"/>
<gene>
    <name evidence="2" type="ORF">E4O92_06265</name>
</gene>
<dbReference type="AlphaFoldDB" id="A0A4Y9T310"/>
<keyword evidence="3" id="KW-1185">Reference proteome</keyword>
<reference evidence="2 3" key="1">
    <citation type="submission" date="2019-03" db="EMBL/GenBank/DDBJ databases">
        <title>Draft genome of Massilia hortus sp. nov., a novel bacterial species of the Oxalobacteraceae family.</title>
        <authorList>
            <person name="Peta V."/>
            <person name="Raths R."/>
            <person name="Bucking H."/>
        </authorList>
    </citation>
    <scope>NUCLEOTIDE SEQUENCE [LARGE SCALE GENOMIC DNA]</scope>
    <source>
        <strain evidence="2 3">ONC3</strain>
    </source>
</reference>
<dbReference type="Proteomes" id="UP000297258">
    <property type="component" value="Unassembled WGS sequence"/>
</dbReference>
<accession>A0A4Y9T310</accession>
<dbReference type="Pfam" id="PF05930">
    <property type="entry name" value="Phage_AlpA"/>
    <property type="match status" value="1"/>
</dbReference>
<feature type="region of interest" description="Disordered" evidence="1">
    <location>
        <begin position="63"/>
        <end position="88"/>
    </location>
</feature>
<sequence>MATILRIKAVKELTGLGRSSIYDKIKRNEFPPPISLGPRAVGWLVSDLDSWIKAQAASSPRHVAWHADQSGDFETKGSKTGRKGPACR</sequence>
<evidence type="ECO:0000313" key="3">
    <source>
        <dbReference type="Proteomes" id="UP000297258"/>
    </source>
</evidence>
<dbReference type="EMBL" id="SPUM01000038">
    <property type="protein sequence ID" value="TFW33594.1"/>
    <property type="molecule type" value="Genomic_DNA"/>
</dbReference>
<dbReference type="InterPro" id="IPR010260">
    <property type="entry name" value="AlpA"/>
</dbReference>
<evidence type="ECO:0000313" key="2">
    <source>
        <dbReference type="EMBL" id="TFW33594.1"/>
    </source>
</evidence>
<protein>
    <submittedName>
        <fullName evidence="2">AlpA family phage regulatory protein</fullName>
    </submittedName>
</protein>
<dbReference type="InterPro" id="IPR052931">
    <property type="entry name" value="Prophage_regulatory_activator"/>
</dbReference>